<evidence type="ECO:0000256" key="2">
    <source>
        <dbReference type="PROSITE-ProRule" id="PRU00285"/>
    </source>
</evidence>
<evidence type="ECO:0000256" key="1">
    <source>
        <dbReference type="ARBA" id="ARBA00023016"/>
    </source>
</evidence>
<dbReference type="CDD" id="cd06526">
    <property type="entry name" value="metazoan_ACD"/>
    <property type="match status" value="1"/>
</dbReference>
<dbReference type="InterPro" id="IPR008978">
    <property type="entry name" value="HSP20-like_chaperone"/>
</dbReference>
<dbReference type="Pfam" id="PF00011">
    <property type="entry name" value="HSP20"/>
    <property type="match status" value="1"/>
</dbReference>
<accession>A0ABM1JZ95</accession>
<comment type="similarity">
    <text evidence="2 3">Belongs to the small heat shock protein (HSP20) family.</text>
</comment>
<protein>
    <submittedName>
        <fullName evidence="7">Heat shock protein 30-like</fullName>
    </submittedName>
</protein>
<evidence type="ECO:0000313" key="7">
    <source>
        <dbReference type="RefSeq" id="XP_015266782.1"/>
    </source>
</evidence>
<keyword evidence="1" id="KW-0346">Stress response</keyword>
<keyword evidence="6" id="KW-1185">Reference proteome</keyword>
<evidence type="ECO:0000313" key="6">
    <source>
        <dbReference type="Proteomes" id="UP000694871"/>
    </source>
</evidence>
<dbReference type="InterPro" id="IPR002068">
    <property type="entry name" value="A-crystallin/Hsp20_dom"/>
</dbReference>
<evidence type="ECO:0000259" key="5">
    <source>
        <dbReference type="PROSITE" id="PS01031"/>
    </source>
</evidence>
<dbReference type="PANTHER" id="PTHR45640">
    <property type="entry name" value="HEAT SHOCK PROTEIN HSP-12.2-RELATED"/>
    <property type="match status" value="1"/>
</dbReference>
<organism evidence="6 7">
    <name type="scientific">Gekko japonicus</name>
    <name type="common">Schlegel's Japanese gecko</name>
    <dbReference type="NCBI Taxonomy" id="146911"/>
    <lineage>
        <taxon>Eukaryota</taxon>
        <taxon>Metazoa</taxon>
        <taxon>Chordata</taxon>
        <taxon>Craniata</taxon>
        <taxon>Vertebrata</taxon>
        <taxon>Euteleostomi</taxon>
        <taxon>Lepidosauria</taxon>
        <taxon>Squamata</taxon>
        <taxon>Bifurcata</taxon>
        <taxon>Gekkota</taxon>
        <taxon>Gekkonidae</taxon>
        <taxon>Gekkoninae</taxon>
        <taxon>Gekko</taxon>
    </lineage>
</organism>
<dbReference type="RefSeq" id="XP_015266782.1">
    <property type="nucleotide sequence ID" value="XM_015411296.1"/>
</dbReference>
<feature type="region of interest" description="Disordered" evidence="4">
    <location>
        <begin position="155"/>
        <end position="176"/>
    </location>
</feature>
<dbReference type="InterPro" id="IPR001436">
    <property type="entry name" value="Alpha-crystallin/sHSP_animal"/>
</dbReference>
<sequence>MLCRLHLTAPRSPLSSRTLWPSPGSLFEELEREMDAIWERLRSNWPSATSSHETARRTDAESPAGRFAVTQDMAGFDPKELVVKLVGEKLVLTGKKATQTPNGPFRYELFRREWDVPENVDREHLTCSISSEGQLRIEAPSVASEPAMRTVPIDVSRLEDSAGAESGGTEDPRAKA</sequence>
<dbReference type="GeneID" id="107110509"/>
<feature type="domain" description="SHSP" evidence="5">
    <location>
        <begin position="49"/>
        <end position="156"/>
    </location>
</feature>
<dbReference type="PANTHER" id="PTHR45640:SF2">
    <property type="entry name" value="HEAT SHOCK PROTEIN BETA-11-RELATED"/>
    <property type="match status" value="1"/>
</dbReference>
<evidence type="ECO:0000256" key="3">
    <source>
        <dbReference type="RuleBase" id="RU003616"/>
    </source>
</evidence>
<reference evidence="7" key="1">
    <citation type="submission" date="2025-08" db="UniProtKB">
        <authorList>
            <consortium name="RefSeq"/>
        </authorList>
    </citation>
    <scope>IDENTIFICATION</scope>
</reference>
<dbReference type="Proteomes" id="UP000694871">
    <property type="component" value="Unplaced"/>
</dbReference>
<dbReference type="Gene3D" id="2.60.40.790">
    <property type="match status" value="1"/>
</dbReference>
<name>A0ABM1JZ95_GEKJA</name>
<proteinExistence type="inferred from homology"/>
<dbReference type="SUPFAM" id="SSF49764">
    <property type="entry name" value="HSP20-like chaperones"/>
    <property type="match status" value="1"/>
</dbReference>
<dbReference type="PROSITE" id="PS01031">
    <property type="entry name" value="SHSP"/>
    <property type="match status" value="1"/>
</dbReference>
<evidence type="ECO:0000256" key="4">
    <source>
        <dbReference type="SAM" id="MobiDB-lite"/>
    </source>
</evidence>
<gene>
    <name evidence="7" type="primary">LOC107110509</name>
</gene>